<protein>
    <recommendedName>
        <fullName evidence="2">Retropepsins domain-containing protein</fullName>
    </recommendedName>
</protein>
<sequence>MSDQEQKFSIQESFSYDKNKKSKTLFIEMKVLGKTFKAVVDSAAQISVLSTSILPLLQSTIKLNKHSVLRGAGKNSKIDARYAEEIPIEIGKLKSKWRFVTANINDNIILGIAFLEKFGAVIDMANYTVRINNEAIPAVCLVGNEGEEINLYRISIKKKTVVPPHSLKIVDMEIDHTPTDDIIIQPKTNVKGLLSPNALISKDETVKAVFRNDTDTFITLKGGHKFGIGMEIYNIVTDHDDLAEDSKVHSDRVSVNVENLYRYKTSKNISDRFSVNSPSCKFETLEKVSDRFSVSPPLGDRFSFSPSTKYNVQSIPEDQSFTKENDLCTLKSKTCIRTLQNDGNSVNKVSKLKELNSKFQNTCKICMLEQ</sequence>
<keyword evidence="1" id="KW-0378">Hydrolase</keyword>
<proteinExistence type="predicted"/>
<dbReference type="Gene3D" id="2.40.70.10">
    <property type="entry name" value="Acid Proteases"/>
    <property type="match status" value="1"/>
</dbReference>
<dbReference type="InterPro" id="IPR018061">
    <property type="entry name" value="Retropepsins"/>
</dbReference>
<evidence type="ECO:0000256" key="1">
    <source>
        <dbReference type="ARBA" id="ARBA00022801"/>
    </source>
</evidence>
<evidence type="ECO:0000313" key="4">
    <source>
        <dbReference type="Proteomes" id="UP000507470"/>
    </source>
</evidence>
<evidence type="ECO:0000259" key="2">
    <source>
        <dbReference type="Pfam" id="PF00077"/>
    </source>
</evidence>
<dbReference type="Proteomes" id="UP000507470">
    <property type="component" value="Unassembled WGS sequence"/>
</dbReference>
<organism evidence="3 4">
    <name type="scientific">Mytilus coruscus</name>
    <name type="common">Sea mussel</name>
    <dbReference type="NCBI Taxonomy" id="42192"/>
    <lineage>
        <taxon>Eukaryota</taxon>
        <taxon>Metazoa</taxon>
        <taxon>Spiralia</taxon>
        <taxon>Lophotrochozoa</taxon>
        <taxon>Mollusca</taxon>
        <taxon>Bivalvia</taxon>
        <taxon>Autobranchia</taxon>
        <taxon>Pteriomorphia</taxon>
        <taxon>Mytilida</taxon>
        <taxon>Mytiloidea</taxon>
        <taxon>Mytilidae</taxon>
        <taxon>Mytilinae</taxon>
        <taxon>Mytilus</taxon>
    </lineage>
</organism>
<dbReference type="Pfam" id="PF00077">
    <property type="entry name" value="RVP"/>
    <property type="match status" value="1"/>
</dbReference>
<dbReference type="OrthoDB" id="6100086at2759"/>
<dbReference type="EMBL" id="CACVKT020007353">
    <property type="protein sequence ID" value="CAC5407143.1"/>
    <property type="molecule type" value="Genomic_DNA"/>
</dbReference>
<reference evidence="3 4" key="1">
    <citation type="submission" date="2020-06" db="EMBL/GenBank/DDBJ databases">
        <authorList>
            <person name="Li R."/>
            <person name="Bekaert M."/>
        </authorList>
    </citation>
    <scope>NUCLEOTIDE SEQUENCE [LARGE SCALE GENOMIC DNA]</scope>
    <source>
        <strain evidence="4">wild</strain>
    </source>
</reference>
<gene>
    <name evidence="3" type="ORF">MCOR_40648</name>
</gene>
<name>A0A6J8DEN6_MYTCO</name>
<dbReference type="SUPFAM" id="SSF50630">
    <property type="entry name" value="Acid proteases"/>
    <property type="match status" value="1"/>
</dbReference>
<dbReference type="GO" id="GO:0016787">
    <property type="term" value="F:hydrolase activity"/>
    <property type="evidence" value="ECO:0007669"/>
    <property type="project" value="UniProtKB-KW"/>
</dbReference>
<feature type="domain" description="Retropepsins" evidence="2">
    <location>
        <begin position="27"/>
        <end position="121"/>
    </location>
</feature>
<accession>A0A6J8DEN6</accession>
<evidence type="ECO:0000313" key="3">
    <source>
        <dbReference type="EMBL" id="CAC5407143.1"/>
    </source>
</evidence>
<dbReference type="InterPro" id="IPR021109">
    <property type="entry name" value="Peptidase_aspartic_dom_sf"/>
</dbReference>
<keyword evidence="4" id="KW-1185">Reference proteome</keyword>
<dbReference type="AlphaFoldDB" id="A0A6J8DEN6"/>